<protein>
    <recommendedName>
        <fullName evidence="8">AraC family transcriptional regulator</fullName>
    </recommendedName>
</protein>
<dbReference type="Proteomes" id="UP000092573">
    <property type="component" value="Chromosome"/>
</dbReference>
<evidence type="ECO:0000256" key="2">
    <source>
        <dbReference type="ARBA" id="ARBA00023125"/>
    </source>
</evidence>
<feature type="domain" description="HTH araC/xylS-type" evidence="4">
    <location>
        <begin position="185"/>
        <end position="283"/>
    </location>
</feature>
<evidence type="ECO:0000256" key="1">
    <source>
        <dbReference type="ARBA" id="ARBA00023015"/>
    </source>
</evidence>
<dbReference type="SUPFAM" id="SSF53807">
    <property type="entry name" value="Helical backbone' metal receptor"/>
    <property type="match status" value="1"/>
</dbReference>
<evidence type="ECO:0000256" key="3">
    <source>
        <dbReference type="ARBA" id="ARBA00023163"/>
    </source>
</evidence>
<dbReference type="InterPro" id="IPR002491">
    <property type="entry name" value="ABC_transptr_periplasmic_BD"/>
</dbReference>
<sequence>MNTSLPEHDFLQHTLIEIAEVRSSNDIPPWLASSEPLAHHTILYASSPGQTCLAEDGEQLPLAEETLYVFVPGSRVALNSPSAIGQKAEYYWITFDLYRLAESSRSYRSYERVLDFPGVRQHPVSKKRFKRLFDAMRPGKDMPAAGPAGRSRFLAQQQLYSLLDFLLSIENEAESDMEDTLDKLKSSILFMQQHYAQDIRVDKLAELVQLHPSYYARLFKQTMDLTPVEYLTRLRMNKAKELLLQKDKSVREVAYEIGYEDEFYFSRRFKRTTGLAPTLYLKKKDFRIVSLSAPYTDHLHTLGLRPLAAQTYPGLPLETMELDLPEHATDPWEVRRRIFTELKPDLILCKDNVRAQAMEHVNDLAPVISIPWATQDLYTHLSVIAGLTGREDEARQWIERHEQRSEELRKALKRRIGQASVAICVVRTTGLRMYGMRNIGHVFYRSLQLAPPERIARQTEPYLPGTHFNWTALSEHEIGFYEADYLLIAVSNAEEQTRMERLCREHAAWMAHPAVRAGRVHFISWPKWKPYAPYAVTWQLEQAYRLLVPDGVVN</sequence>
<reference evidence="6 7" key="1">
    <citation type="submission" date="2016-01" db="EMBL/GenBank/DDBJ databases">
        <title>Complete Genome Sequence of Paenibacillus yonginensis DCY84, a novel Plant Growth-Promoting Bacteria with Elicitation of Induced Systemic Resistance.</title>
        <authorList>
            <person name="Kim Y.J."/>
            <person name="Yang D.C."/>
            <person name="Sukweenadhi J."/>
        </authorList>
    </citation>
    <scope>NUCLEOTIDE SEQUENCE [LARGE SCALE GENOMIC DNA]</scope>
    <source>
        <strain evidence="6 7">DCY84</strain>
    </source>
</reference>
<organism evidence="6 7">
    <name type="scientific">Paenibacillus yonginensis</name>
    <dbReference type="NCBI Taxonomy" id="1462996"/>
    <lineage>
        <taxon>Bacteria</taxon>
        <taxon>Bacillati</taxon>
        <taxon>Bacillota</taxon>
        <taxon>Bacilli</taxon>
        <taxon>Bacillales</taxon>
        <taxon>Paenibacillaceae</taxon>
        <taxon>Paenibacillus</taxon>
    </lineage>
</organism>
<gene>
    <name evidence="6" type="ORF">AWM70_20365</name>
</gene>
<dbReference type="SUPFAM" id="SSF46689">
    <property type="entry name" value="Homeodomain-like"/>
    <property type="match status" value="2"/>
</dbReference>
<dbReference type="EMBL" id="CP014167">
    <property type="protein sequence ID" value="ANS76643.1"/>
    <property type="molecule type" value="Genomic_DNA"/>
</dbReference>
<dbReference type="InterPro" id="IPR018060">
    <property type="entry name" value="HTH_AraC"/>
</dbReference>
<dbReference type="OrthoDB" id="2461801at2"/>
<dbReference type="SMART" id="SM00342">
    <property type="entry name" value="HTH_ARAC"/>
    <property type="match status" value="1"/>
</dbReference>
<keyword evidence="2" id="KW-0238">DNA-binding</keyword>
<evidence type="ECO:0000259" key="5">
    <source>
        <dbReference type="PROSITE" id="PS50983"/>
    </source>
</evidence>
<dbReference type="InterPro" id="IPR018062">
    <property type="entry name" value="HTH_AraC-typ_CS"/>
</dbReference>
<dbReference type="Pfam" id="PF01497">
    <property type="entry name" value="Peripla_BP_2"/>
    <property type="match status" value="1"/>
</dbReference>
<dbReference type="GO" id="GO:0043565">
    <property type="term" value="F:sequence-specific DNA binding"/>
    <property type="evidence" value="ECO:0007669"/>
    <property type="project" value="InterPro"/>
</dbReference>
<dbReference type="Gene3D" id="1.10.10.60">
    <property type="entry name" value="Homeodomain-like"/>
    <property type="match status" value="2"/>
</dbReference>
<evidence type="ECO:0008006" key="8">
    <source>
        <dbReference type="Google" id="ProtNLM"/>
    </source>
</evidence>
<dbReference type="Gene3D" id="3.40.50.1980">
    <property type="entry name" value="Nitrogenase molybdenum iron protein domain"/>
    <property type="match status" value="2"/>
</dbReference>
<keyword evidence="3" id="KW-0804">Transcription</keyword>
<dbReference type="PROSITE" id="PS50983">
    <property type="entry name" value="FE_B12_PBP"/>
    <property type="match status" value="1"/>
</dbReference>
<dbReference type="InterPro" id="IPR009057">
    <property type="entry name" value="Homeodomain-like_sf"/>
</dbReference>
<evidence type="ECO:0000259" key="4">
    <source>
        <dbReference type="PROSITE" id="PS01124"/>
    </source>
</evidence>
<name>A0A1B1N5D6_9BACL</name>
<dbReference type="RefSeq" id="WP_068699500.1">
    <property type="nucleotide sequence ID" value="NZ_CP014167.1"/>
</dbReference>
<keyword evidence="1" id="KW-0805">Transcription regulation</keyword>
<dbReference type="GO" id="GO:0003700">
    <property type="term" value="F:DNA-binding transcription factor activity"/>
    <property type="evidence" value="ECO:0007669"/>
    <property type="project" value="InterPro"/>
</dbReference>
<dbReference type="PANTHER" id="PTHR43280:SF2">
    <property type="entry name" value="HTH-TYPE TRANSCRIPTIONAL REGULATOR EXSA"/>
    <property type="match status" value="1"/>
</dbReference>
<dbReference type="KEGG" id="pyg:AWM70_20365"/>
<dbReference type="AlphaFoldDB" id="A0A1B1N5D6"/>
<dbReference type="Pfam" id="PF12833">
    <property type="entry name" value="HTH_18"/>
    <property type="match status" value="1"/>
</dbReference>
<dbReference type="PROSITE" id="PS01124">
    <property type="entry name" value="HTH_ARAC_FAMILY_2"/>
    <property type="match status" value="1"/>
</dbReference>
<evidence type="ECO:0000313" key="6">
    <source>
        <dbReference type="EMBL" id="ANS76643.1"/>
    </source>
</evidence>
<dbReference type="PROSITE" id="PS00041">
    <property type="entry name" value="HTH_ARAC_FAMILY_1"/>
    <property type="match status" value="1"/>
</dbReference>
<feature type="domain" description="Fe/B12 periplasmic-binding" evidence="5">
    <location>
        <begin position="287"/>
        <end position="551"/>
    </location>
</feature>
<proteinExistence type="predicted"/>
<evidence type="ECO:0000313" key="7">
    <source>
        <dbReference type="Proteomes" id="UP000092573"/>
    </source>
</evidence>
<accession>A0A1B1N5D6</accession>
<dbReference type="PANTHER" id="PTHR43280">
    <property type="entry name" value="ARAC-FAMILY TRANSCRIPTIONAL REGULATOR"/>
    <property type="match status" value="1"/>
</dbReference>
<dbReference type="STRING" id="1462996.AWM70_20365"/>
<keyword evidence="7" id="KW-1185">Reference proteome</keyword>